<name>A0A6J4L571_9ACTN</name>
<feature type="non-terminal residue" evidence="2">
    <location>
        <position position="1"/>
    </location>
</feature>
<dbReference type="EC" id="3.1.4.46" evidence="2"/>
<dbReference type="GO" id="GO:0008889">
    <property type="term" value="F:glycerophosphodiester phosphodiesterase activity"/>
    <property type="evidence" value="ECO:0007669"/>
    <property type="project" value="UniProtKB-EC"/>
</dbReference>
<keyword evidence="2" id="KW-0378">Hydrolase</keyword>
<protein>
    <submittedName>
        <fullName evidence="2">Glycerophosphoryl diester phosphodiesterase</fullName>
        <ecNumber evidence="2">3.1.4.46</ecNumber>
    </submittedName>
</protein>
<evidence type="ECO:0000256" key="1">
    <source>
        <dbReference type="SAM" id="MobiDB-lite"/>
    </source>
</evidence>
<feature type="region of interest" description="Disordered" evidence="1">
    <location>
        <begin position="1"/>
        <end position="32"/>
    </location>
</feature>
<feature type="non-terminal residue" evidence="2">
    <location>
        <position position="32"/>
    </location>
</feature>
<evidence type="ECO:0000313" key="2">
    <source>
        <dbReference type="EMBL" id="CAA9322460.1"/>
    </source>
</evidence>
<dbReference type="EMBL" id="CADCUG010000033">
    <property type="protein sequence ID" value="CAA9322460.1"/>
    <property type="molecule type" value="Genomic_DNA"/>
</dbReference>
<reference evidence="2" key="1">
    <citation type="submission" date="2020-02" db="EMBL/GenBank/DDBJ databases">
        <authorList>
            <person name="Meier V. D."/>
        </authorList>
    </citation>
    <scope>NUCLEOTIDE SEQUENCE</scope>
    <source>
        <strain evidence="2">AVDCRST_MAG29</strain>
    </source>
</reference>
<sequence>CDSCAPGSTGSSPTFPTSGTPPATATCATATG</sequence>
<accession>A0A6J4L571</accession>
<proteinExistence type="predicted"/>
<gene>
    <name evidence="2" type="ORF">AVDCRST_MAG29-529</name>
</gene>
<dbReference type="AlphaFoldDB" id="A0A6J4L571"/>
<organism evidence="2">
    <name type="scientific">uncultured Nocardioidaceae bacterium</name>
    <dbReference type="NCBI Taxonomy" id="253824"/>
    <lineage>
        <taxon>Bacteria</taxon>
        <taxon>Bacillati</taxon>
        <taxon>Actinomycetota</taxon>
        <taxon>Actinomycetes</taxon>
        <taxon>Propionibacteriales</taxon>
        <taxon>Nocardioidaceae</taxon>
        <taxon>environmental samples</taxon>
    </lineage>
</organism>